<reference evidence="3 5" key="3">
    <citation type="submission" date="2014-11" db="EMBL/GenBank/DDBJ databases">
        <authorList>
            <person name="Wibberg Daniel"/>
        </authorList>
    </citation>
    <scope>NUCLEOTIDE SEQUENCE [LARGE SCALE GENOMIC DNA]</scope>
    <source>
        <strain evidence="3">Rhizoctonia solani AG1-IB 7/3/14</strain>
    </source>
</reference>
<organism evidence="2 4">
    <name type="scientific">Thanatephorus cucumeris (strain AG1-IB / isolate 7/3/14)</name>
    <name type="common">Lettuce bottom rot fungus</name>
    <name type="synonym">Rhizoctonia solani</name>
    <dbReference type="NCBI Taxonomy" id="1108050"/>
    <lineage>
        <taxon>Eukaryota</taxon>
        <taxon>Fungi</taxon>
        <taxon>Dikarya</taxon>
        <taxon>Basidiomycota</taxon>
        <taxon>Agaricomycotina</taxon>
        <taxon>Agaricomycetes</taxon>
        <taxon>Cantharellales</taxon>
        <taxon>Ceratobasidiaceae</taxon>
        <taxon>Rhizoctonia</taxon>
        <taxon>Rhizoctonia solani AG-1</taxon>
    </lineage>
</organism>
<reference evidence="2 4" key="2">
    <citation type="journal article" date="2013" name="J. Biotechnol.">
        <title>Establishment and interpretation of the genome sequence of the phytopathogenic fungus Rhizoctonia solani AG1-IB isolate 7/3/14.</title>
        <authorList>
            <person name="Wibberg D.W."/>
            <person name="Jelonek L.J."/>
            <person name="Rupp O.R."/>
            <person name="Hennig M.H."/>
            <person name="Eikmeyer F.E."/>
            <person name="Goesmann A.G."/>
            <person name="Hartmann A.H."/>
            <person name="Borriss R.B."/>
            <person name="Grosch R.G."/>
            <person name="Puehler A.P."/>
            <person name="Schlueter A.S."/>
        </authorList>
    </citation>
    <scope>NUCLEOTIDE SEQUENCE [LARGE SCALE GENOMIC DNA]</scope>
    <source>
        <strain evidence="4">AG1-IB / isolate 7/3/14</strain>
        <strain evidence="2">Isolate 7/3/14</strain>
    </source>
</reference>
<dbReference type="EMBL" id="CAOJ01017503">
    <property type="protein sequence ID" value="CCO37714.1"/>
    <property type="molecule type" value="Genomic_DNA"/>
</dbReference>
<evidence type="ECO:0000313" key="4">
    <source>
        <dbReference type="Proteomes" id="UP000012065"/>
    </source>
</evidence>
<accession>M5CEM6</accession>
<evidence type="ECO:0000313" key="2">
    <source>
        <dbReference type="EMBL" id="CCO37714.1"/>
    </source>
</evidence>
<proteinExistence type="predicted"/>
<name>M5CEM6_THACB</name>
<dbReference type="HOGENOM" id="CLU_2544188_0_0_1"/>
<dbReference type="Proteomes" id="UP000059188">
    <property type="component" value="Unassembled WGS sequence"/>
</dbReference>
<evidence type="ECO:0000313" key="3">
    <source>
        <dbReference type="EMBL" id="CEL63508.1"/>
    </source>
</evidence>
<gene>
    <name evidence="2" type="ORF">BN14_11873</name>
    <name evidence="3" type="ORF">RSOLAG1IB_10816</name>
</gene>
<dbReference type="Proteomes" id="UP000012065">
    <property type="component" value="Unassembled WGS sequence"/>
</dbReference>
<feature type="compositionally biased region" description="Acidic residues" evidence="1">
    <location>
        <begin position="1"/>
        <end position="10"/>
    </location>
</feature>
<sequence length="83" mass="9321">MSTDGSEMDEIGSLGRNGLSSFSLNDDGWLFDSQGRRLLWVPSDLRDSLIHPPTDLLIGDRDFMKLDFDGAKLGDLWADCYRP</sequence>
<dbReference type="EMBL" id="LN679183">
    <property type="protein sequence ID" value="CEL63508.1"/>
    <property type="molecule type" value="Genomic_DNA"/>
</dbReference>
<reference evidence="2" key="1">
    <citation type="submission" date="2012-10" db="EMBL/GenBank/DDBJ databases">
        <authorList>
            <person name="Jelonek L."/>
        </authorList>
    </citation>
    <scope>NUCLEOTIDE SEQUENCE</scope>
    <source>
        <strain evidence="2">Isolate 7/3/14</strain>
    </source>
</reference>
<keyword evidence="5" id="KW-1185">Reference proteome</keyword>
<evidence type="ECO:0000313" key="5">
    <source>
        <dbReference type="Proteomes" id="UP000059188"/>
    </source>
</evidence>
<dbReference type="AlphaFoldDB" id="M5CEM6"/>
<dbReference type="OrthoDB" id="2615105at2759"/>
<evidence type="ECO:0000256" key="1">
    <source>
        <dbReference type="SAM" id="MobiDB-lite"/>
    </source>
</evidence>
<protein>
    <submittedName>
        <fullName evidence="2">Uncharacterized protein</fullName>
    </submittedName>
</protein>
<feature type="region of interest" description="Disordered" evidence="1">
    <location>
        <begin position="1"/>
        <end position="21"/>
    </location>
</feature>